<dbReference type="AlphaFoldDB" id="A0A382RKN5"/>
<dbReference type="EMBL" id="UINC01122271">
    <property type="protein sequence ID" value="SVC97980.1"/>
    <property type="molecule type" value="Genomic_DNA"/>
</dbReference>
<evidence type="ECO:0000313" key="1">
    <source>
        <dbReference type="EMBL" id="SVC97980.1"/>
    </source>
</evidence>
<name>A0A382RKN5_9ZZZZ</name>
<sequence length="60" mass="6780">MYLVIYHFVEQVQPSPLYLSASSSGPKSSAHSRFTKLVKQFVKLGLNLTSKKKVLQPWEG</sequence>
<organism evidence="1">
    <name type="scientific">marine metagenome</name>
    <dbReference type="NCBI Taxonomy" id="408172"/>
    <lineage>
        <taxon>unclassified sequences</taxon>
        <taxon>metagenomes</taxon>
        <taxon>ecological metagenomes</taxon>
    </lineage>
</organism>
<proteinExistence type="predicted"/>
<gene>
    <name evidence="1" type="ORF">METZ01_LOCUS350834</name>
</gene>
<reference evidence="1" key="1">
    <citation type="submission" date="2018-05" db="EMBL/GenBank/DDBJ databases">
        <authorList>
            <person name="Lanie J.A."/>
            <person name="Ng W.-L."/>
            <person name="Kazmierczak K.M."/>
            <person name="Andrzejewski T.M."/>
            <person name="Davidsen T.M."/>
            <person name="Wayne K.J."/>
            <person name="Tettelin H."/>
            <person name="Glass J.I."/>
            <person name="Rusch D."/>
            <person name="Podicherti R."/>
            <person name="Tsui H.-C.T."/>
            <person name="Winkler M.E."/>
        </authorList>
    </citation>
    <scope>NUCLEOTIDE SEQUENCE</scope>
</reference>
<accession>A0A382RKN5</accession>
<protein>
    <submittedName>
        <fullName evidence="1">Uncharacterized protein</fullName>
    </submittedName>
</protein>